<feature type="chain" id="PRO_5045346927" evidence="1">
    <location>
        <begin position="26"/>
        <end position="153"/>
    </location>
</feature>
<evidence type="ECO:0000313" key="3">
    <source>
        <dbReference type="EMBL" id="UYH51666.1"/>
    </source>
</evidence>
<proteinExistence type="predicted"/>
<dbReference type="PROSITE" id="PS51257">
    <property type="entry name" value="PROKAR_LIPOPROTEIN"/>
    <property type="match status" value="1"/>
</dbReference>
<evidence type="ECO:0000256" key="1">
    <source>
        <dbReference type="SAM" id="SignalP"/>
    </source>
</evidence>
<accession>A0ABY6GKY3</accession>
<dbReference type="Proteomes" id="UP001163831">
    <property type="component" value="Chromosome"/>
</dbReference>
<keyword evidence="4" id="KW-1185">Reference proteome</keyword>
<dbReference type="EMBL" id="CP107052">
    <property type="protein sequence ID" value="UYH51666.1"/>
    <property type="molecule type" value="Genomic_DNA"/>
</dbReference>
<gene>
    <name evidence="3" type="ORF">N5W20_01985</name>
</gene>
<feature type="signal peptide" evidence="1">
    <location>
        <begin position="1"/>
        <end position="25"/>
    </location>
</feature>
<organism evidence="3 4">
    <name type="scientific">Candidatus Kirkpatrickella diaphorinae</name>
    <dbReference type="NCBI Taxonomy" id="2984322"/>
    <lineage>
        <taxon>Bacteria</taxon>
        <taxon>Pseudomonadati</taxon>
        <taxon>Pseudomonadota</taxon>
        <taxon>Alphaproteobacteria</taxon>
        <taxon>Acetobacterales</taxon>
        <taxon>Acetobacteraceae</taxon>
        <taxon>Candidatus Kirkpatrickella</taxon>
    </lineage>
</organism>
<name>A0ABY6GKY3_9PROT</name>
<feature type="domain" description="PEGA" evidence="2">
    <location>
        <begin position="34"/>
        <end position="85"/>
    </location>
</feature>
<keyword evidence="1" id="KW-0732">Signal</keyword>
<protein>
    <submittedName>
        <fullName evidence="3">PEGA domain-containing protein</fullName>
    </submittedName>
</protein>
<dbReference type="Pfam" id="PF08308">
    <property type="entry name" value="PEGA"/>
    <property type="match status" value="1"/>
</dbReference>
<dbReference type="RefSeq" id="WP_319807259.1">
    <property type="nucleotide sequence ID" value="NZ_CP107052.1"/>
</dbReference>
<evidence type="ECO:0000259" key="2">
    <source>
        <dbReference type="Pfam" id="PF08308"/>
    </source>
</evidence>
<sequence length="153" mass="16213">MILEKLMRLCKLSILALPFSISACAAIIDGTSQQIAINSNPPGAECAVYRNGEKIGTVQQTPSSVLVKKSKHDLWIECAKPGYENSRYLNHSGLAGSVFGNIALGGFIGVAVDSASGADNKYDPAVNISLTKSDDPKKEAVLPQFFANGDGRK</sequence>
<evidence type="ECO:0000313" key="4">
    <source>
        <dbReference type="Proteomes" id="UP001163831"/>
    </source>
</evidence>
<dbReference type="InterPro" id="IPR013229">
    <property type="entry name" value="PEGA"/>
</dbReference>
<reference evidence="3" key="1">
    <citation type="submission" date="2022-10" db="EMBL/GenBank/DDBJ databases">
        <title>Candidatus Kirkpatrella diaphorinas gen. nov., sp. nov., an uncultured endosymbiont identified in a population of Diaphorina citri from Hawaii.</title>
        <authorList>
            <person name="Henry E.M."/>
            <person name="Carlson C.R."/>
            <person name="Kuo Y.-W."/>
        </authorList>
    </citation>
    <scope>NUCLEOTIDE SEQUENCE</scope>
    <source>
        <strain evidence="3">CADCRV1</strain>
    </source>
</reference>